<dbReference type="Pfam" id="PF00675">
    <property type="entry name" value="Peptidase_M16"/>
    <property type="match status" value="1"/>
</dbReference>
<organism evidence="13 14">
    <name type="scientific">Novosphingobium fluoreni</name>
    <dbReference type="NCBI Taxonomy" id="1391222"/>
    <lineage>
        <taxon>Bacteria</taxon>
        <taxon>Pseudomonadati</taxon>
        <taxon>Pseudomonadota</taxon>
        <taxon>Alphaproteobacteria</taxon>
        <taxon>Sphingomonadales</taxon>
        <taxon>Sphingomonadaceae</taxon>
        <taxon>Novosphingobium</taxon>
    </lineage>
</organism>
<feature type="compositionally biased region" description="Low complexity" evidence="9">
    <location>
        <begin position="972"/>
        <end position="985"/>
    </location>
</feature>
<evidence type="ECO:0000313" key="14">
    <source>
        <dbReference type="Proteomes" id="UP000561459"/>
    </source>
</evidence>
<feature type="domain" description="Peptidase M16 C-terminal" evidence="12">
    <location>
        <begin position="726"/>
        <end position="889"/>
    </location>
</feature>
<evidence type="ECO:0000256" key="3">
    <source>
        <dbReference type="ARBA" id="ARBA00022670"/>
    </source>
</evidence>
<feature type="region of interest" description="Disordered" evidence="9">
    <location>
        <begin position="966"/>
        <end position="985"/>
    </location>
</feature>
<dbReference type="GO" id="GO:0046872">
    <property type="term" value="F:metal ion binding"/>
    <property type="evidence" value="ECO:0007669"/>
    <property type="project" value="UniProtKB-KW"/>
</dbReference>
<protein>
    <submittedName>
        <fullName evidence="13">Zinc protease</fullName>
        <ecNumber evidence="13">3.4.24.-</ecNumber>
    </submittedName>
</protein>
<name>A0A7W6C0B7_9SPHN</name>
<dbReference type="AlphaFoldDB" id="A0A7W6C0B7"/>
<evidence type="ECO:0000256" key="10">
    <source>
        <dbReference type="SAM" id="SignalP"/>
    </source>
</evidence>
<comment type="cofactor">
    <cofactor evidence="1">
        <name>Zn(2+)</name>
        <dbReference type="ChEBI" id="CHEBI:29105"/>
    </cofactor>
</comment>
<dbReference type="GO" id="GO:0004222">
    <property type="term" value="F:metalloendopeptidase activity"/>
    <property type="evidence" value="ECO:0007669"/>
    <property type="project" value="InterPro"/>
</dbReference>
<keyword evidence="4" id="KW-0479">Metal-binding</keyword>
<evidence type="ECO:0000256" key="8">
    <source>
        <dbReference type="RuleBase" id="RU004447"/>
    </source>
</evidence>
<keyword evidence="5 13" id="KW-0378">Hydrolase</keyword>
<dbReference type="Pfam" id="PF05193">
    <property type="entry name" value="Peptidase_M16_C"/>
    <property type="match status" value="2"/>
</dbReference>
<dbReference type="EC" id="3.4.24.-" evidence="13"/>
<comment type="caution">
    <text evidence="13">The sequence shown here is derived from an EMBL/GenBank/DDBJ whole genome shotgun (WGS) entry which is preliminary data.</text>
</comment>
<evidence type="ECO:0000313" key="13">
    <source>
        <dbReference type="EMBL" id="MBB3941181.1"/>
    </source>
</evidence>
<feature type="chain" id="PRO_5031556122" evidence="10">
    <location>
        <begin position="38"/>
        <end position="985"/>
    </location>
</feature>
<evidence type="ECO:0000256" key="2">
    <source>
        <dbReference type="ARBA" id="ARBA00007261"/>
    </source>
</evidence>
<reference evidence="13 14" key="1">
    <citation type="submission" date="2020-08" db="EMBL/GenBank/DDBJ databases">
        <title>Genomic Encyclopedia of Type Strains, Phase IV (KMG-IV): sequencing the most valuable type-strain genomes for metagenomic binning, comparative biology and taxonomic classification.</title>
        <authorList>
            <person name="Goeker M."/>
        </authorList>
    </citation>
    <scope>NUCLEOTIDE SEQUENCE [LARGE SCALE GENOMIC DNA]</scope>
    <source>
        <strain evidence="13 14">DSM 27568</strain>
    </source>
</reference>
<feature type="signal peptide" evidence="10">
    <location>
        <begin position="1"/>
        <end position="37"/>
    </location>
</feature>
<evidence type="ECO:0000256" key="4">
    <source>
        <dbReference type="ARBA" id="ARBA00022723"/>
    </source>
</evidence>
<feature type="domain" description="Peptidase M16 C-terminal" evidence="12">
    <location>
        <begin position="235"/>
        <end position="305"/>
    </location>
</feature>
<keyword evidence="7" id="KW-0482">Metalloprotease</keyword>
<dbReference type="Gene3D" id="3.30.830.10">
    <property type="entry name" value="Metalloenzyme, LuxS/M16 peptidase-like"/>
    <property type="match status" value="4"/>
</dbReference>
<dbReference type="PANTHER" id="PTHR43690:SF17">
    <property type="entry name" value="PROTEIN YHJJ"/>
    <property type="match status" value="1"/>
</dbReference>
<dbReference type="SUPFAM" id="SSF63411">
    <property type="entry name" value="LuxS/MPP-like metallohydrolase"/>
    <property type="match status" value="3"/>
</dbReference>
<dbReference type="InterPro" id="IPR050626">
    <property type="entry name" value="Peptidase_M16"/>
</dbReference>
<dbReference type="RefSeq" id="WP_246388734.1">
    <property type="nucleotide sequence ID" value="NZ_JACIDY010000007.1"/>
</dbReference>
<dbReference type="EMBL" id="JACIDY010000007">
    <property type="protein sequence ID" value="MBB3941181.1"/>
    <property type="molecule type" value="Genomic_DNA"/>
</dbReference>
<evidence type="ECO:0000256" key="1">
    <source>
        <dbReference type="ARBA" id="ARBA00001947"/>
    </source>
</evidence>
<dbReference type="GO" id="GO:0006508">
    <property type="term" value="P:proteolysis"/>
    <property type="evidence" value="ECO:0007669"/>
    <property type="project" value="UniProtKB-KW"/>
</dbReference>
<gene>
    <name evidence="13" type="ORF">GGR39_002849</name>
</gene>
<dbReference type="InterPro" id="IPR001431">
    <property type="entry name" value="Pept_M16_Zn_BS"/>
</dbReference>
<dbReference type="PROSITE" id="PS00143">
    <property type="entry name" value="INSULINASE"/>
    <property type="match status" value="1"/>
</dbReference>
<keyword evidence="6" id="KW-0862">Zinc</keyword>
<sequence length="985" mass="108739">MSYLAKQARWGKRIVMRFRPFAFFVLFGLVSPGSLQARDTAPAADDTQWAFGTSDIAPDPSFRFGRLPNGMRYVIRRNATPAGTALVRMDIAVGSLDESKKERGFAHFVEHMAFNGSTHIAEGEMVRLLERHGLAFGADTNASTSFDRTLYKLDLPTNDPALIDTALMLMRETASELTIAPAAVVRERGVILAEMRDRNTWQLRDTIANTQFLYPKSRFAQRFPIGVTETIEGADAKRLRAFYRREYTPAKTTLVVIGDFDPLVVEQTIKARFADWQAGKAVTQPSAGPIVAKDRDRTTIYIDPAVSERITMVRNGAWLDEPDTIRQRQESLLRQIGYDIVNRRFLRLSRQEDPPFRGAGFGTGDVFEAGRSTRLIVDTVDRKWRRGMIAAAREYRRALIYGFSKPEVAEQVANIRTALEDAAAMSDTRSNTALSGVALALVQDRVVPSRPEDVLARFRAFMPQITPEAVLAAMKREALDVADPLIRFRGRYDPAGGAPAIRAAWDEAMRAEVAQMSSTDLAGFAYTDFGPAGVVATDTREPALGIRQVRFANGVMLNLKKTALEKDRVRVTISVDGGDKLDTKANPLATEMMPFLDEGGLGKHSTDDLQTILAGHSVSDTFGTGDTSFDARAITTPRDLELQLQLWTAMLTDPGYRAEGEVQYRHNMNNYFEQLRATPSSALRADLGGILSGNDPRFTLQDVKAYRALTFAKLKRDISDRLAHGAIEVGIVGDISEDEAIALVASTLGALPKREPAFGDGKDRAERIFTADRLPRVIRHTGPGNQALLRLTWPTRDDTDPEETLKLALLERVVRIELTDTLRETLGKAYSPTAASSLSRAWPGYGTFGIAASVDVADIEQTRMAIIRTLNQLRDAPVNTDVLQRARQPLLESVQNSLKTNDGWIALVDRAQTQADRIQRQIAAKNRLATISAQDVQTMALRYLEPAQGLEVLVLPKGLTPPGSWTTALRESGQSRSSVGISSSK</sequence>
<dbReference type="InterPro" id="IPR011249">
    <property type="entry name" value="Metalloenz_LuxS/M16"/>
</dbReference>
<keyword evidence="10" id="KW-0732">Signal</keyword>
<evidence type="ECO:0000256" key="5">
    <source>
        <dbReference type="ARBA" id="ARBA00022801"/>
    </source>
</evidence>
<keyword evidence="3 13" id="KW-0645">Protease</keyword>
<dbReference type="InterPro" id="IPR011765">
    <property type="entry name" value="Pept_M16_N"/>
</dbReference>
<evidence type="ECO:0000259" key="12">
    <source>
        <dbReference type="Pfam" id="PF05193"/>
    </source>
</evidence>
<evidence type="ECO:0000259" key="11">
    <source>
        <dbReference type="Pfam" id="PF00675"/>
    </source>
</evidence>
<dbReference type="InterPro" id="IPR007863">
    <property type="entry name" value="Peptidase_M16_C"/>
</dbReference>
<evidence type="ECO:0000256" key="7">
    <source>
        <dbReference type="ARBA" id="ARBA00023049"/>
    </source>
</evidence>
<comment type="similarity">
    <text evidence="2 8">Belongs to the peptidase M16 family.</text>
</comment>
<proteinExistence type="inferred from homology"/>
<accession>A0A7W6C0B7</accession>
<feature type="domain" description="Peptidase M16 N-terminal" evidence="11">
    <location>
        <begin position="74"/>
        <end position="201"/>
    </location>
</feature>
<keyword evidence="14" id="KW-1185">Reference proteome</keyword>
<dbReference type="PANTHER" id="PTHR43690">
    <property type="entry name" value="NARDILYSIN"/>
    <property type="match status" value="1"/>
</dbReference>
<evidence type="ECO:0000256" key="9">
    <source>
        <dbReference type="SAM" id="MobiDB-lite"/>
    </source>
</evidence>
<dbReference type="Proteomes" id="UP000561459">
    <property type="component" value="Unassembled WGS sequence"/>
</dbReference>
<evidence type="ECO:0000256" key="6">
    <source>
        <dbReference type="ARBA" id="ARBA00022833"/>
    </source>
</evidence>